<sequence>MDTDPMAFVKSVLSKNFRKLELNWEKDVSSVDCAPVLLSVRHRNLRPSVRPNLRKGSTMTMKVPVPMTLLATI</sequence>
<dbReference type="Proteomes" id="UP000095287">
    <property type="component" value="Unplaced"/>
</dbReference>
<protein>
    <submittedName>
        <fullName evidence="2">Uncharacterized protein</fullName>
    </submittedName>
</protein>
<name>A0A1I8AHK1_9BILA</name>
<dbReference type="AlphaFoldDB" id="A0A1I8AHK1"/>
<accession>A0A1I8AHK1</accession>
<evidence type="ECO:0000313" key="2">
    <source>
        <dbReference type="WBParaSite" id="L893_g602.t1"/>
    </source>
</evidence>
<reference evidence="2" key="1">
    <citation type="submission" date="2016-11" db="UniProtKB">
        <authorList>
            <consortium name="WormBaseParasite"/>
        </authorList>
    </citation>
    <scope>IDENTIFICATION</scope>
</reference>
<dbReference type="WBParaSite" id="L893_g602.t1">
    <property type="protein sequence ID" value="L893_g602.t1"/>
    <property type="gene ID" value="L893_g602"/>
</dbReference>
<evidence type="ECO:0000313" key="1">
    <source>
        <dbReference type="Proteomes" id="UP000095287"/>
    </source>
</evidence>
<keyword evidence="1" id="KW-1185">Reference proteome</keyword>
<organism evidence="1 2">
    <name type="scientific">Steinernema glaseri</name>
    <dbReference type="NCBI Taxonomy" id="37863"/>
    <lineage>
        <taxon>Eukaryota</taxon>
        <taxon>Metazoa</taxon>
        <taxon>Ecdysozoa</taxon>
        <taxon>Nematoda</taxon>
        <taxon>Chromadorea</taxon>
        <taxon>Rhabditida</taxon>
        <taxon>Tylenchina</taxon>
        <taxon>Panagrolaimomorpha</taxon>
        <taxon>Strongyloidoidea</taxon>
        <taxon>Steinernematidae</taxon>
        <taxon>Steinernema</taxon>
    </lineage>
</organism>
<proteinExistence type="predicted"/>